<proteinExistence type="inferred from homology"/>
<dbReference type="GO" id="GO:0055085">
    <property type="term" value="P:transmembrane transport"/>
    <property type="evidence" value="ECO:0007669"/>
    <property type="project" value="InterPro"/>
</dbReference>
<dbReference type="EMBL" id="FNHU01000010">
    <property type="protein sequence ID" value="SDM99658.1"/>
    <property type="molecule type" value="Genomic_DNA"/>
</dbReference>
<dbReference type="GO" id="GO:0005886">
    <property type="term" value="C:plasma membrane"/>
    <property type="evidence" value="ECO:0007669"/>
    <property type="project" value="UniProtKB-SubCell"/>
</dbReference>
<accession>A0A1G9XSB2</accession>
<evidence type="ECO:0000256" key="6">
    <source>
        <dbReference type="ARBA" id="ARBA00023136"/>
    </source>
</evidence>
<feature type="transmembrane region" description="Helical" evidence="7">
    <location>
        <begin position="279"/>
        <end position="301"/>
    </location>
</feature>
<dbReference type="SUPFAM" id="SSF161098">
    <property type="entry name" value="MetI-like"/>
    <property type="match status" value="1"/>
</dbReference>
<dbReference type="Gene3D" id="1.10.3720.10">
    <property type="entry name" value="MetI-like"/>
    <property type="match status" value="1"/>
</dbReference>
<dbReference type="OrthoDB" id="3810889at2"/>
<keyword evidence="3" id="KW-1003">Cell membrane</keyword>
<evidence type="ECO:0000256" key="4">
    <source>
        <dbReference type="ARBA" id="ARBA00022692"/>
    </source>
</evidence>
<name>A0A1G9XSB2_9ACTO</name>
<feature type="transmembrane region" description="Helical" evidence="7">
    <location>
        <begin position="27"/>
        <end position="47"/>
    </location>
</feature>
<feature type="domain" description="ABC transmembrane type-1" evidence="8">
    <location>
        <begin position="85"/>
        <end position="297"/>
    </location>
</feature>
<dbReference type="AlphaFoldDB" id="A0A1G9XSB2"/>
<comment type="subcellular location">
    <subcellularLocation>
        <location evidence="1 7">Cell membrane</location>
        <topology evidence="1 7">Multi-pass membrane protein</topology>
    </subcellularLocation>
</comment>
<comment type="similarity">
    <text evidence="7">Belongs to the binding-protein-dependent transport system permease family.</text>
</comment>
<organism evidence="9 10">
    <name type="scientific">Actinomyces ruminicola</name>
    <dbReference type="NCBI Taxonomy" id="332524"/>
    <lineage>
        <taxon>Bacteria</taxon>
        <taxon>Bacillati</taxon>
        <taxon>Actinomycetota</taxon>
        <taxon>Actinomycetes</taxon>
        <taxon>Actinomycetales</taxon>
        <taxon>Actinomycetaceae</taxon>
        <taxon>Actinomyces</taxon>
    </lineage>
</organism>
<dbReference type="RefSeq" id="WP_092611297.1">
    <property type="nucleotide sequence ID" value="NZ_FNHU01000010.1"/>
</dbReference>
<evidence type="ECO:0000256" key="3">
    <source>
        <dbReference type="ARBA" id="ARBA00022475"/>
    </source>
</evidence>
<dbReference type="PANTHER" id="PTHR30193:SF37">
    <property type="entry name" value="INNER MEMBRANE ABC TRANSPORTER PERMEASE PROTEIN YCJO"/>
    <property type="match status" value="1"/>
</dbReference>
<dbReference type="InterPro" id="IPR000515">
    <property type="entry name" value="MetI-like"/>
</dbReference>
<keyword evidence="6 7" id="KW-0472">Membrane</keyword>
<feature type="transmembrane region" description="Helical" evidence="7">
    <location>
        <begin position="216"/>
        <end position="238"/>
    </location>
</feature>
<sequence>MSAATNSASRAVRGERRATNAAFGPRLNLLYVPALLVLIVFTFYPLVRGFAISLTDWNGYSAARQWVGIANYIRMLTDDNLRVSLLNTLFYGFGSTIIQQVIALLAALALNRKFRGRNFMRAIIYLPALISPVVMGTMYYLIFQYNNGALNDIVVALGGERVAWLASAGGARTVILIVNSLQFVGVSMIIYLAGLQGISRSYYEAASLDGASTVQQFWSITVPLLQPAFATSIVYNLIGGLKLYDVIKVMTNGGPGYSTNSLSSYISRTYFDGQNAGYASAQGVFLFVMIAVFTVILNNLLERGRVEEA</sequence>
<feature type="transmembrane region" description="Helical" evidence="7">
    <location>
        <begin position="122"/>
        <end position="142"/>
    </location>
</feature>
<feature type="transmembrane region" description="Helical" evidence="7">
    <location>
        <begin position="174"/>
        <end position="195"/>
    </location>
</feature>
<dbReference type="Proteomes" id="UP000199671">
    <property type="component" value="Unassembled WGS sequence"/>
</dbReference>
<protein>
    <submittedName>
        <fullName evidence="9">Raffinose/stachyose/melibiose transport system permease protein</fullName>
    </submittedName>
</protein>
<evidence type="ECO:0000313" key="9">
    <source>
        <dbReference type="EMBL" id="SDM99658.1"/>
    </source>
</evidence>
<keyword evidence="4 7" id="KW-0812">Transmembrane</keyword>
<dbReference type="PANTHER" id="PTHR30193">
    <property type="entry name" value="ABC TRANSPORTER PERMEASE PROTEIN"/>
    <property type="match status" value="1"/>
</dbReference>
<dbReference type="InterPro" id="IPR035906">
    <property type="entry name" value="MetI-like_sf"/>
</dbReference>
<evidence type="ECO:0000256" key="5">
    <source>
        <dbReference type="ARBA" id="ARBA00022989"/>
    </source>
</evidence>
<evidence type="ECO:0000259" key="8">
    <source>
        <dbReference type="PROSITE" id="PS50928"/>
    </source>
</evidence>
<dbReference type="Pfam" id="PF00528">
    <property type="entry name" value="BPD_transp_1"/>
    <property type="match status" value="1"/>
</dbReference>
<feature type="transmembrane region" description="Helical" evidence="7">
    <location>
        <begin position="89"/>
        <end position="110"/>
    </location>
</feature>
<reference evidence="9 10" key="1">
    <citation type="submission" date="2016-10" db="EMBL/GenBank/DDBJ databases">
        <authorList>
            <person name="de Groot N.N."/>
        </authorList>
    </citation>
    <scope>NUCLEOTIDE SEQUENCE [LARGE SCALE GENOMIC DNA]</scope>
    <source>
        <strain evidence="9 10">KPR-7B</strain>
    </source>
</reference>
<dbReference type="CDD" id="cd06261">
    <property type="entry name" value="TM_PBP2"/>
    <property type="match status" value="1"/>
</dbReference>
<evidence type="ECO:0000256" key="1">
    <source>
        <dbReference type="ARBA" id="ARBA00004651"/>
    </source>
</evidence>
<evidence type="ECO:0000256" key="2">
    <source>
        <dbReference type="ARBA" id="ARBA00022448"/>
    </source>
</evidence>
<keyword evidence="2 7" id="KW-0813">Transport</keyword>
<dbReference type="InterPro" id="IPR051393">
    <property type="entry name" value="ABC_transporter_permease"/>
</dbReference>
<dbReference type="PROSITE" id="PS50928">
    <property type="entry name" value="ABC_TM1"/>
    <property type="match status" value="1"/>
</dbReference>
<evidence type="ECO:0000256" key="7">
    <source>
        <dbReference type="RuleBase" id="RU363032"/>
    </source>
</evidence>
<keyword evidence="5 7" id="KW-1133">Transmembrane helix</keyword>
<evidence type="ECO:0000313" key="10">
    <source>
        <dbReference type="Proteomes" id="UP000199671"/>
    </source>
</evidence>
<gene>
    <name evidence="9" type="ORF">SAMN04487766_11065</name>
</gene>